<dbReference type="PANTHER" id="PTHR11669">
    <property type="entry name" value="REPLICATION FACTOR C / DNA POLYMERASE III GAMMA-TAU SUBUNIT"/>
    <property type="match status" value="1"/>
</dbReference>
<feature type="region of interest" description="Disordered" evidence="1">
    <location>
        <begin position="53"/>
        <end position="94"/>
    </location>
</feature>
<dbReference type="InterPro" id="IPR050238">
    <property type="entry name" value="DNA_Rep/Repair_Clamp_Loader"/>
</dbReference>
<proteinExistence type="predicted"/>
<evidence type="ECO:0000256" key="1">
    <source>
        <dbReference type="SAM" id="MobiDB-lite"/>
    </source>
</evidence>
<organism evidence="2 3">
    <name type="scientific">Candidatus Portnoybacteria bacterium CG11_big_fil_rev_8_21_14_0_20_44_10</name>
    <dbReference type="NCBI Taxonomy" id="1974818"/>
    <lineage>
        <taxon>Bacteria</taxon>
        <taxon>Candidatus Portnoyibacteriota</taxon>
    </lineage>
</organism>
<name>A0A2H0KPX0_9BACT</name>
<dbReference type="PANTHER" id="PTHR11669:SF8">
    <property type="entry name" value="DNA POLYMERASE III SUBUNIT DELTA"/>
    <property type="match status" value="1"/>
</dbReference>
<dbReference type="SUPFAM" id="SSF52540">
    <property type="entry name" value="P-loop containing nucleoside triphosphate hydrolases"/>
    <property type="match status" value="1"/>
</dbReference>
<dbReference type="Proteomes" id="UP000231550">
    <property type="component" value="Unassembled WGS sequence"/>
</dbReference>
<comment type="caution">
    <text evidence="2">The sequence shown here is derived from an EMBL/GenBank/DDBJ whole genome shotgun (WGS) entry which is preliminary data.</text>
</comment>
<dbReference type="Pfam" id="PF13177">
    <property type="entry name" value="DNA_pol3_delta2"/>
    <property type="match status" value="2"/>
</dbReference>
<evidence type="ECO:0000313" key="3">
    <source>
        <dbReference type="Proteomes" id="UP000231550"/>
    </source>
</evidence>
<protein>
    <recommendedName>
        <fullName evidence="4">DNA polymerase III subunit delta</fullName>
    </recommendedName>
</protein>
<sequence>MIIGHKKIIQFLNKSIVNDKLAHAYLFVGPEHLGKRTVALEFAKALQCQKGPAGPSIGAATDSQISPPSQKTAAEGRGVSANGESSNARRAKEGASVDSVVEMRLHFCGECRSCQEIEKNSHPDVLLVEPEIIEAKGKTKELEIGIGKIRDIRRSVSLFPYYGPYKIIIIDQADRLSREAANAFLKTLEEPTSKTIIILISSSYQNLLSTIVSRCLLIKFLSVGDREITECLLGQKKIKFSDEELKNVLRHAVGRPGIAISYLDRPEIVQEERKITKDLFKLLGKDLNSKFKYAEALSKDTELATRVLNQWISLFRDSLLFSAGCDDSAIFGGFLEKEKCFYELRRTNDILKKIVETKYLLGSSSFNSRLILEGLMLSL</sequence>
<dbReference type="InterPro" id="IPR027417">
    <property type="entry name" value="P-loop_NTPase"/>
</dbReference>
<dbReference type="EMBL" id="PCVN01000087">
    <property type="protein sequence ID" value="PIQ74193.1"/>
    <property type="molecule type" value="Genomic_DNA"/>
</dbReference>
<accession>A0A2H0KPX0</accession>
<dbReference type="AlphaFoldDB" id="A0A2H0KPX0"/>
<feature type="compositionally biased region" description="Polar residues" evidence="1">
    <location>
        <begin position="61"/>
        <end position="72"/>
    </location>
</feature>
<evidence type="ECO:0008006" key="4">
    <source>
        <dbReference type="Google" id="ProtNLM"/>
    </source>
</evidence>
<dbReference type="Gene3D" id="3.40.50.300">
    <property type="entry name" value="P-loop containing nucleotide triphosphate hydrolases"/>
    <property type="match status" value="1"/>
</dbReference>
<reference evidence="2 3" key="1">
    <citation type="submission" date="2017-09" db="EMBL/GenBank/DDBJ databases">
        <title>Depth-based differentiation of microbial function through sediment-hosted aquifers and enrichment of novel symbionts in the deep terrestrial subsurface.</title>
        <authorList>
            <person name="Probst A.J."/>
            <person name="Ladd B."/>
            <person name="Jarett J.K."/>
            <person name="Geller-Mcgrath D.E."/>
            <person name="Sieber C.M."/>
            <person name="Emerson J.B."/>
            <person name="Anantharaman K."/>
            <person name="Thomas B.C."/>
            <person name="Malmstrom R."/>
            <person name="Stieglmeier M."/>
            <person name="Klingl A."/>
            <person name="Woyke T."/>
            <person name="Ryan C.M."/>
            <person name="Banfield J.F."/>
        </authorList>
    </citation>
    <scope>NUCLEOTIDE SEQUENCE [LARGE SCALE GENOMIC DNA]</scope>
    <source>
        <strain evidence="2">CG11_big_fil_rev_8_21_14_0_20_44_10</strain>
    </source>
</reference>
<dbReference type="GO" id="GO:0006261">
    <property type="term" value="P:DNA-templated DNA replication"/>
    <property type="evidence" value="ECO:0007669"/>
    <property type="project" value="TreeGrafter"/>
</dbReference>
<gene>
    <name evidence="2" type="ORF">COV85_03425</name>
</gene>
<evidence type="ECO:0000313" key="2">
    <source>
        <dbReference type="EMBL" id="PIQ74193.1"/>
    </source>
</evidence>